<dbReference type="GeneID" id="36533192"/>
<keyword evidence="2" id="KW-1185">Reference proteome</keyword>
<dbReference type="VEuPathDB" id="FungiDB:P174DRAFT_434356"/>
<comment type="caution">
    <text evidence="1">The sequence shown here is derived from an EMBL/GenBank/DDBJ whole genome shotgun (WGS) entry which is preliminary data.</text>
</comment>
<evidence type="ECO:0000313" key="2">
    <source>
        <dbReference type="Proteomes" id="UP000234474"/>
    </source>
</evidence>
<organism evidence="1 2">
    <name type="scientific">Aspergillus novofumigatus (strain IBT 16806)</name>
    <dbReference type="NCBI Taxonomy" id="1392255"/>
    <lineage>
        <taxon>Eukaryota</taxon>
        <taxon>Fungi</taxon>
        <taxon>Dikarya</taxon>
        <taxon>Ascomycota</taxon>
        <taxon>Pezizomycotina</taxon>
        <taxon>Eurotiomycetes</taxon>
        <taxon>Eurotiomycetidae</taxon>
        <taxon>Eurotiales</taxon>
        <taxon>Aspergillaceae</taxon>
        <taxon>Aspergillus</taxon>
        <taxon>Aspergillus subgen. Fumigati</taxon>
    </lineage>
</organism>
<sequence>MSGNLEGSATCLAGCFKLKDSAVIWALINNKPATKDIIYGYIYVHANNYDHTGKIKGAVKNTVVDWLQDANVLPVLLAPAALHIGVLGVKDIQIPELTVLWFIMQLIRAKGLLFLRSNLSTNPLVLNPYDILHSWKLLAFI</sequence>
<reference evidence="2" key="1">
    <citation type="journal article" date="2018" name="Proc. Natl. Acad. Sci. U.S.A.">
        <title>Linking secondary metabolites to gene clusters through genome sequencing of six diverse Aspergillus species.</title>
        <authorList>
            <person name="Kaerboelling I."/>
            <person name="Vesth T.C."/>
            <person name="Frisvad J.C."/>
            <person name="Nybo J.L."/>
            <person name="Theobald S."/>
            <person name="Kuo A."/>
            <person name="Bowyer P."/>
            <person name="Matsuda Y."/>
            <person name="Mondo S."/>
            <person name="Lyhne E.K."/>
            <person name="Kogle M.E."/>
            <person name="Clum A."/>
            <person name="Lipzen A."/>
            <person name="Salamov A."/>
            <person name="Ngan C.Y."/>
            <person name="Daum C."/>
            <person name="Chiniquy J."/>
            <person name="Barry K."/>
            <person name="LaButti K."/>
            <person name="Haridas S."/>
            <person name="Simmons B.A."/>
            <person name="Magnuson J.K."/>
            <person name="Mortensen U.H."/>
            <person name="Larsen T.O."/>
            <person name="Grigoriev I.V."/>
            <person name="Baker S.E."/>
            <person name="Andersen M.R."/>
        </authorList>
    </citation>
    <scope>NUCLEOTIDE SEQUENCE [LARGE SCALE GENOMIC DNA]</scope>
    <source>
        <strain evidence="2">IBT 16806</strain>
    </source>
</reference>
<evidence type="ECO:0000313" key="1">
    <source>
        <dbReference type="EMBL" id="PKX89917.1"/>
    </source>
</evidence>
<name>A0A2I1BX19_ASPN1</name>
<gene>
    <name evidence="1" type="ORF">P174DRAFT_434356</name>
</gene>
<dbReference type="RefSeq" id="XP_024678512.1">
    <property type="nucleotide sequence ID" value="XM_024825867.1"/>
</dbReference>
<dbReference type="OrthoDB" id="4510967at2759"/>
<dbReference type="AlphaFoldDB" id="A0A2I1BX19"/>
<dbReference type="EMBL" id="MSZS01000008">
    <property type="protein sequence ID" value="PKX89917.1"/>
    <property type="molecule type" value="Genomic_DNA"/>
</dbReference>
<accession>A0A2I1BX19</accession>
<dbReference type="Proteomes" id="UP000234474">
    <property type="component" value="Unassembled WGS sequence"/>
</dbReference>
<protein>
    <submittedName>
        <fullName evidence="1">Uncharacterized protein</fullName>
    </submittedName>
</protein>
<proteinExistence type="predicted"/>